<dbReference type="NCBIfam" id="TIGR03509">
    <property type="entry name" value="OMP_MtrB_PioB"/>
    <property type="match status" value="1"/>
</dbReference>
<feature type="signal peptide" evidence="4">
    <location>
        <begin position="1"/>
        <end position="22"/>
    </location>
</feature>
<dbReference type="KEGG" id="spsr:EGC80_06740"/>
<reference evidence="5 7" key="1">
    <citation type="submission" date="2018-11" db="EMBL/GenBank/DDBJ databases">
        <title>Shewanella sp. M2.</title>
        <authorList>
            <person name="Hwang Y.J."/>
            <person name="Hwang C.Y."/>
        </authorList>
    </citation>
    <scope>NUCLEOTIDE SEQUENCE [LARGE SCALE GENOMIC DNA]</scope>
    <source>
        <strain evidence="5 7">M2</strain>
    </source>
</reference>
<keyword evidence="3" id="KW-0998">Cell outer membrane</keyword>
<dbReference type="RefSeq" id="WP_124012655.1">
    <property type="nucleotide sequence ID" value="NZ_CP034073.1"/>
</dbReference>
<accession>A0A3N4EX66</accession>
<feature type="chain" id="PRO_5018030387" evidence="4">
    <location>
        <begin position="23"/>
        <end position="664"/>
    </location>
</feature>
<evidence type="ECO:0000256" key="3">
    <source>
        <dbReference type="ARBA" id="ARBA00023237"/>
    </source>
</evidence>
<evidence type="ECO:0000256" key="2">
    <source>
        <dbReference type="ARBA" id="ARBA00023136"/>
    </source>
</evidence>
<dbReference type="AlphaFoldDB" id="A0A3N4EX66"/>
<dbReference type="EMBL" id="CP034073">
    <property type="protein sequence ID" value="AZG34648.1"/>
    <property type="molecule type" value="Genomic_DNA"/>
</dbReference>
<dbReference type="Pfam" id="PF11854">
    <property type="entry name" value="MtrB_PioB"/>
    <property type="match status" value="1"/>
</dbReference>
<keyword evidence="4" id="KW-0732">Signal</keyword>
<dbReference type="Gene3D" id="2.40.170.20">
    <property type="entry name" value="TonB-dependent receptor, beta-barrel domain"/>
    <property type="match status" value="1"/>
</dbReference>
<evidence type="ECO:0000313" key="6">
    <source>
        <dbReference type="EMBL" id="RPA33564.1"/>
    </source>
</evidence>
<evidence type="ECO:0000256" key="1">
    <source>
        <dbReference type="ARBA" id="ARBA00004442"/>
    </source>
</evidence>
<dbReference type="OrthoDB" id="9146719at2"/>
<gene>
    <name evidence="6" type="ORF">EGC77_09630</name>
    <name evidence="5" type="ORF">EGC80_06740</name>
</gene>
<dbReference type="EMBL" id="RKKB01000002">
    <property type="protein sequence ID" value="RPA33564.1"/>
    <property type="molecule type" value="Genomic_DNA"/>
</dbReference>
<dbReference type="SUPFAM" id="SSF56935">
    <property type="entry name" value="Porins"/>
    <property type="match status" value="1"/>
</dbReference>
<evidence type="ECO:0000313" key="8">
    <source>
        <dbReference type="Proteomes" id="UP000278855"/>
    </source>
</evidence>
<proteinExistence type="predicted"/>
<keyword evidence="2" id="KW-0472">Membrane</keyword>
<dbReference type="Proteomes" id="UP000273778">
    <property type="component" value="Chromosome"/>
</dbReference>
<organism evidence="6 8">
    <name type="scientific">Shewanella psychromarinicola</name>
    <dbReference type="NCBI Taxonomy" id="2487742"/>
    <lineage>
        <taxon>Bacteria</taxon>
        <taxon>Pseudomonadati</taxon>
        <taxon>Pseudomonadota</taxon>
        <taxon>Gammaproteobacteria</taxon>
        <taxon>Alteromonadales</taxon>
        <taxon>Shewanellaceae</taxon>
        <taxon>Shewanella</taxon>
    </lineage>
</organism>
<dbReference type="InterPro" id="IPR020016">
    <property type="entry name" value="Decahaem-assoc_OM_MtrB/PioB"/>
</dbReference>
<protein>
    <submittedName>
        <fullName evidence="6">MtrB/PioB family decaheme-associated outer membrane protein</fullName>
    </submittedName>
</protein>
<sequence length="664" mass="74120">MSFKINLITVSILVAISGPSFAANFGVNNANTNNVNSSNYECNRCVENSAYSGKLDVALGYNDIDDIHAGNALGTSEDGAIGSVSSDILFQNKSGYQAQLIAHQLGFDNSFASLQIGDSGLYELVLDYASIKTIKAGDVNSQLWHNDGMLTPSADVNTFNLALEREKLGVGVVYKNDEYNSFVSYNQEDKTGHRSSSIVTPSPINIGLPVNATTSQWDAGIGLNGDNWTTDLSYSGSIYNNKISDLSLPYLNDVYAAAPDSQAHQISLSGNYRIDQTVMSGRVATGRMIQDENLIQMSGNPLQSWDGQVDTIDGRFAVTSMLSNRLRLGGKIDYNKRDNKSSTAEFAQYNFNSLTGAFRQNTPLDYERNNYGVNASYRIASGYRLQAGYDSKEITRNYSEREQTQDDTLWVKLNIRKFEMFNINLKSEYANRDGSKFESDILTASEENALLRKYYLADRTRNAYELKLSHTPNDWMSVDVTSRYAKDEYKHTEVGLLDSEDYGYDANISIQISKNVDTYGFIGQQWINSSQAGSQVSNSYWYTDVEDEFINVGAGFNYRGLMQDKLTIGMDYLFANSTSNTNVNVDNSLPYGDYYSYNHSASVYADYALNPQMALKLSYRYERYYDTDAASVEIASIPGLITLQDINHDYNAHQVMLSFSYKLH</sequence>
<name>A0A3N4EX66_9GAMM</name>
<keyword evidence="7" id="KW-1185">Reference proteome</keyword>
<evidence type="ECO:0000313" key="5">
    <source>
        <dbReference type="EMBL" id="AZG34648.1"/>
    </source>
</evidence>
<comment type="subcellular location">
    <subcellularLocation>
        <location evidence="1">Cell outer membrane</location>
    </subcellularLocation>
</comment>
<dbReference type="InterPro" id="IPR036942">
    <property type="entry name" value="Beta-barrel_TonB_sf"/>
</dbReference>
<evidence type="ECO:0000256" key="4">
    <source>
        <dbReference type="SAM" id="SignalP"/>
    </source>
</evidence>
<evidence type="ECO:0000313" key="7">
    <source>
        <dbReference type="Proteomes" id="UP000273778"/>
    </source>
</evidence>
<dbReference type="GO" id="GO:0009279">
    <property type="term" value="C:cell outer membrane"/>
    <property type="evidence" value="ECO:0007669"/>
    <property type="project" value="UniProtKB-SubCell"/>
</dbReference>
<dbReference type="Proteomes" id="UP000278855">
    <property type="component" value="Unassembled WGS sequence"/>
</dbReference>
<reference evidence="6" key="3">
    <citation type="submission" date="2018-11" db="EMBL/GenBank/DDBJ databases">
        <authorList>
            <person name="Hwang Y.J."/>
            <person name="Hwang C.Y."/>
        </authorList>
    </citation>
    <scope>NUCLEOTIDE SEQUENCE</scope>
    <source>
        <strain evidence="6">R106</strain>
    </source>
</reference>
<reference evidence="8" key="2">
    <citation type="submission" date="2018-11" db="EMBL/GenBank/DDBJ databases">
        <title>Shewanella sp. R106.</title>
        <authorList>
            <person name="Hwang Y.J."/>
            <person name="Hwang C.Y."/>
        </authorList>
    </citation>
    <scope>NUCLEOTIDE SEQUENCE [LARGE SCALE GENOMIC DNA]</scope>
    <source>
        <strain evidence="8">R106</strain>
    </source>
</reference>